<accession>A0ABW3CQM8</accession>
<evidence type="ECO:0000313" key="5">
    <source>
        <dbReference type="Proteomes" id="UP001597083"/>
    </source>
</evidence>
<dbReference type="PANTHER" id="PTHR42788:SF13">
    <property type="entry name" value="ALIPHATIC SULFONATES IMPORT ATP-BINDING PROTEIN SSUB"/>
    <property type="match status" value="1"/>
</dbReference>
<reference evidence="5" key="1">
    <citation type="journal article" date="2019" name="Int. J. Syst. Evol. Microbiol.">
        <title>The Global Catalogue of Microorganisms (GCM) 10K type strain sequencing project: providing services to taxonomists for standard genome sequencing and annotation.</title>
        <authorList>
            <consortium name="The Broad Institute Genomics Platform"/>
            <consortium name="The Broad Institute Genome Sequencing Center for Infectious Disease"/>
            <person name="Wu L."/>
            <person name="Ma J."/>
        </authorList>
    </citation>
    <scope>NUCLEOTIDE SEQUENCE [LARGE SCALE GENOMIC DNA]</scope>
    <source>
        <strain evidence="5">JCM 31696</strain>
    </source>
</reference>
<keyword evidence="4" id="KW-0547">Nucleotide-binding</keyword>
<dbReference type="GO" id="GO:0005524">
    <property type="term" value="F:ATP binding"/>
    <property type="evidence" value="ECO:0007669"/>
    <property type="project" value="UniProtKB-KW"/>
</dbReference>
<feature type="region of interest" description="Disordered" evidence="2">
    <location>
        <begin position="1"/>
        <end position="22"/>
    </location>
</feature>
<dbReference type="Gene3D" id="3.40.50.300">
    <property type="entry name" value="P-loop containing nucleotide triphosphate hydrolases"/>
    <property type="match status" value="1"/>
</dbReference>
<feature type="domain" description="ABC transporter" evidence="3">
    <location>
        <begin position="45"/>
        <end position="118"/>
    </location>
</feature>
<sequence length="133" mass="14140">MKGSAITEPDDRSPAGSDSPADIAVDVRQVSKVFHDDKGRRIDALRNVSLQVRRSEIVAVTGRSGCGKTTLLRIIMGLESASSGTVTVGGKTVRGCGTDRGIVFQNAELLPWRTALGNVEFGLESRGVTKAER</sequence>
<dbReference type="Pfam" id="PF00005">
    <property type="entry name" value="ABC_tran"/>
    <property type="match status" value="1"/>
</dbReference>
<organism evidence="4 5">
    <name type="scientific">Actinomadura adrarensis</name>
    <dbReference type="NCBI Taxonomy" id="1819600"/>
    <lineage>
        <taxon>Bacteria</taxon>
        <taxon>Bacillati</taxon>
        <taxon>Actinomycetota</taxon>
        <taxon>Actinomycetes</taxon>
        <taxon>Streptosporangiales</taxon>
        <taxon>Thermomonosporaceae</taxon>
        <taxon>Actinomadura</taxon>
    </lineage>
</organism>
<evidence type="ECO:0000256" key="1">
    <source>
        <dbReference type="ARBA" id="ARBA00022448"/>
    </source>
</evidence>
<protein>
    <submittedName>
        <fullName evidence="4">ATP-binding cassette domain-containing protein</fullName>
    </submittedName>
</protein>
<evidence type="ECO:0000313" key="4">
    <source>
        <dbReference type="EMBL" id="MFD0855963.1"/>
    </source>
</evidence>
<comment type="caution">
    <text evidence="4">The sequence shown here is derived from an EMBL/GenBank/DDBJ whole genome shotgun (WGS) entry which is preliminary data.</text>
</comment>
<name>A0ABW3CQM8_9ACTN</name>
<gene>
    <name evidence="4" type="ORF">ACFQ07_27235</name>
</gene>
<dbReference type="InterPro" id="IPR027417">
    <property type="entry name" value="P-loop_NTPase"/>
</dbReference>
<dbReference type="PANTHER" id="PTHR42788">
    <property type="entry name" value="TAURINE IMPORT ATP-BINDING PROTEIN-RELATED"/>
    <property type="match status" value="1"/>
</dbReference>
<evidence type="ECO:0000259" key="3">
    <source>
        <dbReference type="Pfam" id="PF00005"/>
    </source>
</evidence>
<feature type="non-terminal residue" evidence="4">
    <location>
        <position position="133"/>
    </location>
</feature>
<dbReference type="InterPro" id="IPR050166">
    <property type="entry name" value="ABC_transporter_ATP-bind"/>
</dbReference>
<keyword evidence="5" id="KW-1185">Reference proteome</keyword>
<proteinExistence type="predicted"/>
<dbReference type="SUPFAM" id="SSF52540">
    <property type="entry name" value="P-loop containing nucleoside triphosphate hydrolases"/>
    <property type="match status" value="1"/>
</dbReference>
<keyword evidence="1" id="KW-0813">Transport</keyword>
<evidence type="ECO:0000256" key="2">
    <source>
        <dbReference type="SAM" id="MobiDB-lite"/>
    </source>
</evidence>
<dbReference type="EMBL" id="JBHTIR010003883">
    <property type="protein sequence ID" value="MFD0855963.1"/>
    <property type="molecule type" value="Genomic_DNA"/>
</dbReference>
<dbReference type="InterPro" id="IPR003439">
    <property type="entry name" value="ABC_transporter-like_ATP-bd"/>
</dbReference>
<dbReference type="Proteomes" id="UP001597083">
    <property type="component" value="Unassembled WGS sequence"/>
</dbReference>
<keyword evidence="4" id="KW-0067">ATP-binding</keyword>